<dbReference type="FunFam" id="3.20.20.70:FF:000019">
    <property type="entry name" value="Delta-aminolevulinic acid dehydratase"/>
    <property type="match status" value="1"/>
</dbReference>
<keyword evidence="6" id="KW-0149">Chlorophyll biosynthesis</keyword>
<protein>
    <recommendedName>
        <fullName evidence="4 11">Delta-aminolevulinic acid dehydratase</fullName>
        <ecNumber evidence="3 11">4.2.1.24</ecNumber>
    </recommendedName>
</protein>
<dbReference type="NCBIfam" id="NF006762">
    <property type="entry name" value="PRK09283.1"/>
    <property type="match status" value="1"/>
</dbReference>
<evidence type="ECO:0000256" key="3">
    <source>
        <dbReference type="ARBA" id="ARBA00012053"/>
    </source>
</evidence>
<dbReference type="SMART" id="SM01004">
    <property type="entry name" value="ALAD"/>
    <property type="match status" value="1"/>
</dbReference>
<evidence type="ECO:0000256" key="13">
    <source>
        <dbReference type="SAM" id="MobiDB-lite"/>
    </source>
</evidence>
<dbReference type="STRING" id="296587.C1FDU1"/>
<organism evidence="14 15">
    <name type="scientific">Micromonas commoda (strain RCC299 / NOUM17 / CCMP2709)</name>
    <name type="common">Picoplanktonic green alga</name>
    <dbReference type="NCBI Taxonomy" id="296587"/>
    <lineage>
        <taxon>Eukaryota</taxon>
        <taxon>Viridiplantae</taxon>
        <taxon>Chlorophyta</taxon>
        <taxon>Mamiellophyceae</taxon>
        <taxon>Mamiellales</taxon>
        <taxon>Mamiellaceae</taxon>
        <taxon>Micromonas</taxon>
    </lineage>
</organism>
<evidence type="ECO:0000256" key="6">
    <source>
        <dbReference type="ARBA" id="ARBA00023171"/>
    </source>
</evidence>
<gene>
    <name evidence="14" type="primary">HEMB</name>
    <name evidence="14" type="ORF">MICPUN_93011</name>
</gene>
<dbReference type="EMBL" id="CP001574">
    <property type="protein sequence ID" value="ACO68451.1"/>
    <property type="molecule type" value="Genomic_DNA"/>
</dbReference>
<sequence length="395" mass="43271">MSGFSQIRVGASVRNSSRLTWSDATRRTCSPSSKAADVDLAPPTKRVPPKLPDGTPIVPPQDLASRPRRNRRSATVREAFRETILTPANFIYPIFVHDGEDDIPIDSMPGQSRLGWRTGMIDKVREARATGVNQVVVFPKTPDHLKSATAEECFNPNGLAQRSISLLKDTFPDLEVYTDVALDPYNTMGHDGMVRSDGVILNDETVYYLCKQAVSQARAGADVISPSDMMDGRVGAIREALDAEGFTNVAIMSYTAKYNSAYYGPFRDALASAPRPGNEEWRIPKDKAEYQMDPANFRECLREAALDEAEGADIMMVKPAGAYLDIIRALKDSTTLPISAYQVSGEYSMLKAAAAAGYLNERDAVLESLISIKRAGADLTLTYFAVDAAKWLQEA</sequence>
<dbReference type="Pfam" id="PF00490">
    <property type="entry name" value="ALAD"/>
    <property type="match status" value="1"/>
</dbReference>
<dbReference type="GO" id="GO:0005829">
    <property type="term" value="C:cytosol"/>
    <property type="evidence" value="ECO:0007669"/>
    <property type="project" value="TreeGrafter"/>
</dbReference>
<dbReference type="GO" id="GO:0006782">
    <property type="term" value="P:protoporphyrinogen IX biosynthetic process"/>
    <property type="evidence" value="ECO:0007669"/>
    <property type="project" value="UniProtKB-UniPathway"/>
</dbReference>
<dbReference type="RefSeq" id="XP_002507193.1">
    <property type="nucleotide sequence ID" value="XM_002507147.1"/>
</dbReference>
<name>C1FDU1_MICCC</name>
<comment type="function">
    <text evidence="9">Catalyzes an early step in the biosynthesis of tetrapyrroles. Binds two molecules of 5-aminolevulinate per subunit, each at a distinct site, and catalyzes their condensation to form porphobilinogen.</text>
</comment>
<feature type="region of interest" description="Disordered" evidence="13">
    <location>
        <begin position="15"/>
        <end position="73"/>
    </location>
</feature>
<dbReference type="PROSITE" id="PS00169">
    <property type="entry name" value="D_ALA_DEHYDRATASE"/>
    <property type="match status" value="1"/>
</dbReference>
<evidence type="ECO:0000313" key="14">
    <source>
        <dbReference type="EMBL" id="ACO68451.1"/>
    </source>
</evidence>
<evidence type="ECO:0000256" key="5">
    <source>
        <dbReference type="ARBA" id="ARBA00023133"/>
    </source>
</evidence>
<dbReference type="GO" id="GO:0015995">
    <property type="term" value="P:chlorophyll biosynthetic process"/>
    <property type="evidence" value="ECO:0007669"/>
    <property type="project" value="UniProtKB-KW"/>
</dbReference>
<evidence type="ECO:0000256" key="2">
    <source>
        <dbReference type="ARBA" id="ARBA00008055"/>
    </source>
</evidence>
<dbReference type="OrthoDB" id="1530at2759"/>
<dbReference type="Gene3D" id="3.20.20.70">
    <property type="entry name" value="Aldolase class I"/>
    <property type="match status" value="1"/>
</dbReference>
<evidence type="ECO:0000256" key="7">
    <source>
        <dbReference type="ARBA" id="ARBA00023239"/>
    </source>
</evidence>
<dbReference type="FunCoup" id="C1FDU1">
    <property type="interactions" value="1539"/>
</dbReference>
<evidence type="ECO:0000256" key="4">
    <source>
        <dbReference type="ARBA" id="ARBA00020771"/>
    </source>
</evidence>
<dbReference type="GO" id="GO:0004655">
    <property type="term" value="F:porphobilinogen synthase activity"/>
    <property type="evidence" value="ECO:0007669"/>
    <property type="project" value="UniProtKB-EC"/>
</dbReference>
<proteinExistence type="inferred from homology"/>
<dbReference type="KEGG" id="mis:MICPUN_93011"/>
<evidence type="ECO:0000256" key="1">
    <source>
        <dbReference type="ARBA" id="ARBA00004694"/>
    </source>
</evidence>
<dbReference type="InterPro" id="IPR001731">
    <property type="entry name" value="ALAD"/>
</dbReference>
<comment type="subunit">
    <text evidence="11">Homooctamer.</text>
</comment>
<evidence type="ECO:0000256" key="8">
    <source>
        <dbReference type="ARBA" id="ARBA00023244"/>
    </source>
</evidence>
<dbReference type="EC" id="4.2.1.24" evidence="3 11"/>
<dbReference type="AlphaFoldDB" id="C1FDU1"/>
<dbReference type="CDD" id="cd04823">
    <property type="entry name" value="ALAD_PBGS_aspartate_rich"/>
    <property type="match status" value="1"/>
</dbReference>
<dbReference type="InParanoid" id="C1FDU1"/>
<dbReference type="eggNOG" id="KOG2794">
    <property type="taxonomic scope" value="Eukaryota"/>
</dbReference>
<evidence type="ECO:0000256" key="9">
    <source>
        <dbReference type="ARBA" id="ARBA00025628"/>
    </source>
</evidence>
<dbReference type="PRINTS" id="PR00144">
    <property type="entry name" value="DALDHYDRTASE"/>
</dbReference>
<dbReference type="UniPathway" id="UPA00251">
    <property type="reaction ID" value="UER00318"/>
</dbReference>
<dbReference type="PANTHER" id="PTHR11458:SF0">
    <property type="entry name" value="DELTA-AMINOLEVULINIC ACID DEHYDRATASE"/>
    <property type="match status" value="1"/>
</dbReference>
<dbReference type="PANTHER" id="PTHR11458">
    <property type="entry name" value="DELTA-AMINOLEVULINIC ACID DEHYDRATASE"/>
    <property type="match status" value="1"/>
</dbReference>
<dbReference type="InterPro" id="IPR030656">
    <property type="entry name" value="ALAD_AS"/>
</dbReference>
<dbReference type="GeneID" id="8250506"/>
<feature type="compositionally biased region" description="Polar residues" evidence="13">
    <location>
        <begin position="15"/>
        <end position="33"/>
    </location>
</feature>
<evidence type="ECO:0000256" key="10">
    <source>
        <dbReference type="ARBA" id="ARBA00047651"/>
    </source>
</evidence>
<evidence type="ECO:0000313" key="15">
    <source>
        <dbReference type="Proteomes" id="UP000002009"/>
    </source>
</evidence>
<comment type="pathway">
    <text evidence="1">Porphyrin-containing compound metabolism; protoporphyrin-IX biosynthesis; coproporphyrinogen-III from 5-aminolevulinate: step 1/4.</text>
</comment>
<keyword evidence="7 11" id="KW-0456">Lyase</keyword>
<reference evidence="14 15" key="1">
    <citation type="journal article" date="2009" name="Science">
        <title>Green evolution and dynamic adaptations revealed by genomes of the marine picoeukaryotes Micromonas.</title>
        <authorList>
            <person name="Worden A.Z."/>
            <person name="Lee J.H."/>
            <person name="Mock T."/>
            <person name="Rouze P."/>
            <person name="Simmons M.P."/>
            <person name="Aerts A.L."/>
            <person name="Allen A.E."/>
            <person name="Cuvelier M.L."/>
            <person name="Derelle E."/>
            <person name="Everett M.V."/>
            <person name="Foulon E."/>
            <person name="Grimwood J."/>
            <person name="Gundlach H."/>
            <person name="Henrissat B."/>
            <person name="Napoli C."/>
            <person name="McDonald S.M."/>
            <person name="Parker M.S."/>
            <person name="Rombauts S."/>
            <person name="Salamov A."/>
            <person name="Von Dassow P."/>
            <person name="Badger J.H."/>
            <person name="Coutinho P.M."/>
            <person name="Demir E."/>
            <person name="Dubchak I."/>
            <person name="Gentemann C."/>
            <person name="Eikrem W."/>
            <person name="Gready J.E."/>
            <person name="John U."/>
            <person name="Lanier W."/>
            <person name="Lindquist E.A."/>
            <person name="Lucas S."/>
            <person name="Mayer K.F."/>
            <person name="Moreau H."/>
            <person name="Not F."/>
            <person name="Otillar R."/>
            <person name="Panaud O."/>
            <person name="Pangilinan J."/>
            <person name="Paulsen I."/>
            <person name="Piegu B."/>
            <person name="Poliakov A."/>
            <person name="Robbens S."/>
            <person name="Schmutz J."/>
            <person name="Toulza E."/>
            <person name="Wyss T."/>
            <person name="Zelensky A."/>
            <person name="Zhou K."/>
            <person name="Armbrust E.V."/>
            <person name="Bhattacharya D."/>
            <person name="Goodenough U.W."/>
            <person name="Van de Peer Y."/>
            <person name="Grigoriev I.V."/>
        </authorList>
    </citation>
    <scope>NUCLEOTIDE SEQUENCE [LARGE SCALE GENOMIC DNA]</scope>
    <source>
        <strain evidence="15">RCC299 / NOUM17</strain>
    </source>
</reference>
<dbReference type="SUPFAM" id="SSF51569">
    <property type="entry name" value="Aldolase"/>
    <property type="match status" value="1"/>
</dbReference>
<dbReference type="GO" id="GO:0008270">
    <property type="term" value="F:zinc ion binding"/>
    <property type="evidence" value="ECO:0007669"/>
    <property type="project" value="TreeGrafter"/>
</dbReference>
<dbReference type="Proteomes" id="UP000002009">
    <property type="component" value="Chromosome 1"/>
</dbReference>
<comment type="catalytic activity">
    <reaction evidence="10 11">
        <text>2 5-aminolevulinate = porphobilinogen + 2 H2O + H(+)</text>
        <dbReference type="Rhea" id="RHEA:24064"/>
        <dbReference type="ChEBI" id="CHEBI:15377"/>
        <dbReference type="ChEBI" id="CHEBI:15378"/>
        <dbReference type="ChEBI" id="CHEBI:58126"/>
        <dbReference type="ChEBI" id="CHEBI:356416"/>
        <dbReference type="EC" id="4.2.1.24"/>
    </reaction>
</comment>
<keyword evidence="5" id="KW-0350">Heme biosynthesis</keyword>
<comment type="similarity">
    <text evidence="2 12">Belongs to the ALAD family.</text>
</comment>
<accession>C1FDU1</accession>
<evidence type="ECO:0000256" key="12">
    <source>
        <dbReference type="RuleBase" id="RU004161"/>
    </source>
</evidence>
<keyword evidence="15" id="KW-1185">Reference proteome</keyword>
<evidence type="ECO:0000256" key="11">
    <source>
        <dbReference type="RuleBase" id="RU000515"/>
    </source>
</evidence>
<keyword evidence="8 11" id="KW-0627">Porphyrin biosynthesis</keyword>
<dbReference type="OMA" id="YMDIIWR"/>
<dbReference type="InterPro" id="IPR013785">
    <property type="entry name" value="Aldolase_TIM"/>
</dbReference>